<dbReference type="EC" id="2.5.1.-" evidence="4"/>
<name>A0ABV9NTZ2_9BACI</name>
<dbReference type="PROSITE" id="PS50206">
    <property type="entry name" value="RHODANESE_3"/>
    <property type="match status" value="1"/>
</dbReference>
<dbReference type="EMBL" id="JBHSGK010000003">
    <property type="protein sequence ID" value="MFC4735691.1"/>
    <property type="molecule type" value="Genomic_DNA"/>
</dbReference>
<accession>A0ABV9NTZ2</accession>
<evidence type="ECO:0000259" key="3">
    <source>
        <dbReference type="PROSITE" id="PS50206"/>
    </source>
</evidence>
<dbReference type="GO" id="GO:0016740">
    <property type="term" value="F:transferase activity"/>
    <property type="evidence" value="ECO:0007669"/>
    <property type="project" value="UniProtKB-KW"/>
</dbReference>
<dbReference type="InterPro" id="IPR017582">
    <property type="entry name" value="SelU"/>
</dbReference>
<dbReference type="Pfam" id="PF00581">
    <property type="entry name" value="Rhodanese"/>
    <property type="match status" value="1"/>
</dbReference>
<dbReference type="InterPro" id="IPR000387">
    <property type="entry name" value="Tyr_Pase_dom"/>
</dbReference>
<keyword evidence="1" id="KW-0711">Selenium</keyword>
<dbReference type="NCBIfam" id="TIGR03167">
    <property type="entry name" value="tRNA_sel_U_synt"/>
    <property type="match status" value="1"/>
</dbReference>
<dbReference type="Proteomes" id="UP001595896">
    <property type="component" value="Unassembled WGS sequence"/>
</dbReference>
<reference evidence="5" key="1">
    <citation type="journal article" date="2019" name="Int. J. Syst. Evol. Microbiol.">
        <title>The Global Catalogue of Microorganisms (GCM) 10K type strain sequencing project: providing services to taxonomists for standard genome sequencing and annotation.</title>
        <authorList>
            <consortium name="The Broad Institute Genomics Platform"/>
            <consortium name="The Broad Institute Genome Sequencing Center for Infectious Disease"/>
            <person name="Wu L."/>
            <person name="Ma J."/>
        </authorList>
    </citation>
    <scope>NUCLEOTIDE SEQUENCE [LARGE SCALE GENOMIC DNA]</scope>
    <source>
        <strain evidence="5">JCM 12165</strain>
    </source>
</reference>
<sequence length="357" mass="41199">MSTLELPSIQVTKMLEKNLPVVDVRSPGEFAHFSYPGSINLPLFTDEERVEVGTTYKQVDPERAKDIGITHFAEKLPEYYQTIKELTENGAKPVVIACARGGMRSGSFVSLFASLKLPVLQLEGGIRSIRRYVQVELERLSTLPWKAIVIGGYTGTRKTVWLEELQKKSWPVLNLEGLASHRGSIFGHIGLEKRSQKQFEWLLMKELQNLEHFPYMIMEAESKRIGPIVLPEWLQQIKEKGAYVELHDSMKNRVAYLLKEYKPTENAESFKQALDRLKKRLKPYSLEVIEAAEQKDDYAAIFEELLTSYYDPRYSHKQQEYTENERIYPVHIEDMTQEQILQAISEAVEEQADQLKT</sequence>
<dbReference type="SMART" id="SM00450">
    <property type="entry name" value="RHOD"/>
    <property type="match status" value="1"/>
</dbReference>
<dbReference type="InterPro" id="IPR036873">
    <property type="entry name" value="Rhodanese-like_dom_sf"/>
</dbReference>
<gene>
    <name evidence="4" type="primary">mnmH</name>
    <name evidence="4" type="ORF">ACFO4L_03735</name>
</gene>
<keyword evidence="5" id="KW-1185">Reference proteome</keyword>
<dbReference type="InterPro" id="IPR058840">
    <property type="entry name" value="AAA_SelU"/>
</dbReference>
<dbReference type="PROSITE" id="PS50056">
    <property type="entry name" value="TYR_PHOSPHATASE_2"/>
    <property type="match status" value="1"/>
</dbReference>
<evidence type="ECO:0000256" key="1">
    <source>
        <dbReference type="ARBA" id="ARBA00023266"/>
    </source>
</evidence>
<proteinExistence type="predicted"/>
<dbReference type="RefSeq" id="WP_377908311.1">
    <property type="nucleotide sequence ID" value="NZ_JBHSGK010000003.1"/>
</dbReference>
<evidence type="ECO:0000313" key="4">
    <source>
        <dbReference type="EMBL" id="MFC4735691.1"/>
    </source>
</evidence>
<evidence type="ECO:0000313" key="5">
    <source>
        <dbReference type="Proteomes" id="UP001595896"/>
    </source>
</evidence>
<comment type="caution">
    <text evidence="4">The sequence shown here is derived from an EMBL/GenBank/DDBJ whole genome shotgun (WGS) entry which is preliminary data.</text>
</comment>
<feature type="domain" description="Rhodanese" evidence="3">
    <location>
        <begin position="15"/>
        <end position="138"/>
    </location>
</feature>
<keyword evidence="4" id="KW-0808">Transferase</keyword>
<organism evidence="4 5">
    <name type="scientific">Bacillus daqingensis</name>
    <dbReference type="NCBI Taxonomy" id="872396"/>
    <lineage>
        <taxon>Bacteria</taxon>
        <taxon>Bacillati</taxon>
        <taxon>Bacillota</taxon>
        <taxon>Bacilli</taxon>
        <taxon>Bacillales</taxon>
        <taxon>Bacillaceae</taxon>
        <taxon>Bacillus</taxon>
    </lineage>
</organism>
<feature type="domain" description="Tyrosine specific protein phosphatases" evidence="2">
    <location>
        <begin position="77"/>
        <end position="131"/>
    </location>
</feature>
<dbReference type="PANTHER" id="PTHR30401">
    <property type="entry name" value="TRNA 2-SELENOURIDINE SYNTHASE"/>
    <property type="match status" value="1"/>
</dbReference>
<protein>
    <submittedName>
        <fullName evidence="4">tRNA 2-selenouridine(34) synthase MnmH</fullName>
        <ecNumber evidence="4">2.5.1.-</ecNumber>
    </submittedName>
</protein>
<dbReference type="Gene3D" id="3.40.250.10">
    <property type="entry name" value="Rhodanese-like domain"/>
    <property type="match status" value="1"/>
</dbReference>
<dbReference type="Pfam" id="PF26341">
    <property type="entry name" value="AAA_SelU"/>
    <property type="match status" value="1"/>
</dbReference>
<dbReference type="NCBIfam" id="NF008750">
    <property type="entry name" value="PRK11784.1-2"/>
    <property type="match status" value="1"/>
</dbReference>
<dbReference type="InterPro" id="IPR001763">
    <property type="entry name" value="Rhodanese-like_dom"/>
</dbReference>
<dbReference type="SUPFAM" id="SSF52821">
    <property type="entry name" value="Rhodanese/Cell cycle control phosphatase"/>
    <property type="match status" value="1"/>
</dbReference>
<dbReference type="PANTHER" id="PTHR30401:SF0">
    <property type="entry name" value="TRNA 2-SELENOURIDINE SYNTHASE"/>
    <property type="match status" value="1"/>
</dbReference>
<evidence type="ECO:0000259" key="2">
    <source>
        <dbReference type="PROSITE" id="PS50056"/>
    </source>
</evidence>